<reference evidence="1" key="1">
    <citation type="submission" date="2016-10" db="EMBL/GenBank/DDBJ databases">
        <authorList>
            <person name="de Groot N.N."/>
        </authorList>
    </citation>
    <scope>NUCLEOTIDE SEQUENCE</scope>
</reference>
<organism evidence="1">
    <name type="scientific">hydrothermal vent metagenome</name>
    <dbReference type="NCBI Taxonomy" id="652676"/>
    <lineage>
        <taxon>unclassified sequences</taxon>
        <taxon>metagenomes</taxon>
        <taxon>ecological metagenomes</taxon>
    </lineage>
</organism>
<dbReference type="AlphaFoldDB" id="A0A1W1E5N6"/>
<evidence type="ECO:0000313" key="1">
    <source>
        <dbReference type="EMBL" id="SFV89240.1"/>
    </source>
</evidence>
<name>A0A1W1E5N6_9ZZZZ</name>
<sequence>MLFFITPISFILTNISKNIQFCNPANFFSNSKNIITLIPIIRKFIRLNITQINRSRQNIHLPPRIIHIIFIINYKPNRPQKIGNRRPIRRPSPMPHMQWPCRISRNKLQQHPLPLTHIRQTIRITLLNNMPNHRSTCPLRHKEINKPSPRNLNLFHCRNLWKIRFDLLCQHLWCTFRLFRQHHRNIGRKIPLRFILRMVNTNIIRHTRQHAVLY</sequence>
<dbReference type="EMBL" id="FPIA01000136">
    <property type="protein sequence ID" value="SFV89240.1"/>
    <property type="molecule type" value="Genomic_DNA"/>
</dbReference>
<gene>
    <name evidence="1" type="ORF">MNB_SUP05-SYMBIONT-7-25</name>
</gene>
<accession>A0A1W1E5N6</accession>
<proteinExistence type="predicted"/>
<protein>
    <submittedName>
        <fullName evidence="1">Uncharacterized protein</fullName>
    </submittedName>
</protein>